<dbReference type="Gene3D" id="1.10.287.110">
    <property type="entry name" value="DnaJ domain"/>
    <property type="match status" value="1"/>
</dbReference>
<dbReference type="Proteomes" id="UP001165160">
    <property type="component" value="Unassembled WGS sequence"/>
</dbReference>
<evidence type="ECO:0000259" key="4">
    <source>
        <dbReference type="PROSITE" id="PS50076"/>
    </source>
</evidence>
<feature type="domain" description="J" evidence="4">
    <location>
        <begin position="48"/>
        <end position="123"/>
    </location>
</feature>
<protein>
    <recommendedName>
        <fullName evidence="4">J domain-containing protein</fullName>
    </recommendedName>
</protein>
<dbReference type="PANTHER" id="PTHR44145">
    <property type="entry name" value="DNAJ HOMOLOG SUBFAMILY A MEMBER 3, MITOCHONDRIAL"/>
    <property type="match status" value="1"/>
</dbReference>
<dbReference type="PRINTS" id="PR00625">
    <property type="entry name" value="JDOMAIN"/>
</dbReference>
<evidence type="ECO:0000256" key="3">
    <source>
        <dbReference type="SAM" id="SignalP"/>
    </source>
</evidence>
<dbReference type="PANTHER" id="PTHR44145:SF3">
    <property type="entry name" value="DNAJ HOMOLOG SUBFAMILY A MEMBER 3, MITOCHONDRIAL"/>
    <property type="match status" value="1"/>
</dbReference>
<dbReference type="PROSITE" id="PS50076">
    <property type="entry name" value="DNAJ_2"/>
    <property type="match status" value="1"/>
</dbReference>
<name>A0A9W7C5N2_9STRA</name>
<keyword evidence="3" id="KW-0732">Signal</keyword>
<keyword evidence="1" id="KW-0143">Chaperone</keyword>
<dbReference type="EMBL" id="BRXX01000236">
    <property type="protein sequence ID" value="GMH99639.1"/>
    <property type="molecule type" value="Genomic_DNA"/>
</dbReference>
<keyword evidence="6" id="KW-1185">Reference proteome</keyword>
<feature type="region of interest" description="Disordered" evidence="2">
    <location>
        <begin position="173"/>
        <end position="209"/>
    </location>
</feature>
<organism evidence="5 6">
    <name type="scientific">Triparma verrucosa</name>
    <dbReference type="NCBI Taxonomy" id="1606542"/>
    <lineage>
        <taxon>Eukaryota</taxon>
        <taxon>Sar</taxon>
        <taxon>Stramenopiles</taxon>
        <taxon>Ochrophyta</taxon>
        <taxon>Bolidophyceae</taxon>
        <taxon>Parmales</taxon>
        <taxon>Triparmaceae</taxon>
        <taxon>Triparma</taxon>
    </lineage>
</organism>
<gene>
    <name evidence="5" type="ORF">TrVE_jg1816</name>
</gene>
<dbReference type="InterPro" id="IPR036869">
    <property type="entry name" value="J_dom_sf"/>
</dbReference>
<dbReference type="InterPro" id="IPR001623">
    <property type="entry name" value="DnaJ_domain"/>
</dbReference>
<dbReference type="SUPFAM" id="SSF46565">
    <property type="entry name" value="Chaperone J-domain"/>
    <property type="match status" value="1"/>
</dbReference>
<dbReference type="AlphaFoldDB" id="A0A9W7C5N2"/>
<evidence type="ECO:0000313" key="6">
    <source>
        <dbReference type="Proteomes" id="UP001165160"/>
    </source>
</evidence>
<comment type="caution">
    <text evidence="5">The sequence shown here is derived from an EMBL/GenBank/DDBJ whole genome shotgun (WGS) entry which is preliminary data.</text>
</comment>
<evidence type="ECO:0000256" key="2">
    <source>
        <dbReference type="SAM" id="MobiDB-lite"/>
    </source>
</evidence>
<feature type="compositionally biased region" description="Basic and acidic residues" evidence="2">
    <location>
        <begin position="175"/>
        <end position="201"/>
    </location>
</feature>
<feature type="chain" id="PRO_5040841092" description="J domain-containing protein" evidence="3">
    <location>
        <begin position="21"/>
        <end position="209"/>
    </location>
</feature>
<sequence length="209" mass="23978">MSYLLLLSLLLLLLPSIIIPFTIPSSPPPRTSLNLIKEDFSDKPDTWNPYNFLEIERDATQEQIKIAYRRLSKKYHIDSVRYSSVLPGSCDDLSDVQKRWDDIKTSYEILSSKTQRIRWDRRDLVRKPGEAVGRLLLDGVGAGVGLAARGVFSLSGLVIDKLSEEIPESGFEVAAKPEEREKKQRKGIFEKPKPDKKLVERLKRRTRNR</sequence>
<proteinExistence type="predicted"/>
<accession>A0A9W7C5N2</accession>
<dbReference type="InterPro" id="IPR051938">
    <property type="entry name" value="Apopto_cytoskel_mod"/>
</dbReference>
<evidence type="ECO:0000256" key="1">
    <source>
        <dbReference type="ARBA" id="ARBA00023186"/>
    </source>
</evidence>
<dbReference type="CDD" id="cd06257">
    <property type="entry name" value="DnaJ"/>
    <property type="match status" value="1"/>
</dbReference>
<feature type="signal peptide" evidence="3">
    <location>
        <begin position="1"/>
        <end position="20"/>
    </location>
</feature>
<reference evidence="6" key="1">
    <citation type="journal article" date="2023" name="Commun. Biol.">
        <title>Genome analysis of Parmales, the sister group of diatoms, reveals the evolutionary specialization of diatoms from phago-mixotrophs to photoautotrophs.</title>
        <authorList>
            <person name="Ban H."/>
            <person name="Sato S."/>
            <person name="Yoshikawa S."/>
            <person name="Yamada K."/>
            <person name="Nakamura Y."/>
            <person name="Ichinomiya M."/>
            <person name="Sato N."/>
            <person name="Blanc-Mathieu R."/>
            <person name="Endo H."/>
            <person name="Kuwata A."/>
            <person name="Ogata H."/>
        </authorList>
    </citation>
    <scope>NUCLEOTIDE SEQUENCE [LARGE SCALE GENOMIC DNA]</scope>
    <source>
        <strain evidence="6">NIES 3699</strain>
    </source>
</reference>
<dbReference type="Pfam" id="PF00226">
    <property type="entry name" value="DnaJ"/>
    <property type="match status" value="1"/>
</dbReference>
<evidence type="ECO:0000313" key="5">
    <source>
        <dbReference type="EMBL" id="GMH99639.1"/>
    </source>
</evidence>